<dbReference type="GO" id="GO:0000045">
    <property type="term" value="P:autophagosome assembly"/>
    <property type="evidence" value="ECO:0007669"/>
    <property type="project" value="TreeGrafter"/>
</dbReference>
<keyword evidence="5" id="KW-0653">Protein transport</keyword>
<name>A0A439DBW1_9PEZI</name>
<evidence type="ECO:0000313" key="8">
    <source>
        <dbReference type="EMBL" id="RWA11899.1"/>
    </source>
</evidence>
<evidence type="ECO:0000256" key="7">
    <source>
        <dbReference type="ARBA" id="ARBA00029833"/>
    </source>
</evidence>
<sequence length="272" mass="30881">MAHLHSSNSEPPSSTHNRSTYQCYPFLTNEEFAEVCHYFDAKYCRAPLGPLRKQWRLDLHTALDTTATSHTDLVTFLQITIPLDNNEVDDQLASSLGNIALGEPSTSSRRSRRLAMQDAVQQPEADSMMIDMEEADKEVVRYPLRSSFQSAYVVYEIHLHPTYRIPCLWFTLHNLPIDESPLDFDSVYRHLIPSHFPLARGRSQFGSMGGISIDHHPITGVPAFFVHPCVLPEIMGNFDCSKEDYLSVWLVPMGELIGLRVPREIAMESSME</sequence>
<dbReference type="GO" id="GO:0005829">
    <property type="term" value="C:cytosol"/>
    <property type="evidence" value="ECO:0007669"/>
    <property type="project" value="TreeGrafter"/>
</dbReference>
<dbReference type="PANTHER" id="PTHR14957">
    <property type="entry name" value="UBIQUITIN-LIKE-CONJUGATING ENZYME ATG10"/>
    <property type="match status" value="1"/>
</dbReference>
<keyword evidence="9" id="KW-1185">Reference proteome</keyword>
<dbReference type="GO" id="GO:0015031">
    <property type="term" value="P:protein transport"/>
    <property type="evidence" value="ECO:0007669"/>
    <property type="project" value="UniProtKB-KW"/>
</dbReference>
<evidence type="ECO:0000313" key="9">
    <source>
        <dbReference type="Proteomes" id="UP000286045"/>
    </source>
</evidence>
<protein>
    <recommendedName>
        <fullName evidence="2">Ubiquitin-like-conjugating enzyme ATG10</fullName>
    </recommendedName>
    <alternativeName>
        <fullName evidence="7">Autophagy-related protein 10</fullName>
    </alternativeName>
</protein>
<evidence type="ECO:0000256" key="1">
    <source>
        <dbReference type="ARBA" id="ARBA00005696"/>
    </source>
</evidence>
<dbReference type="Gene3D" id="3.30.1460.50">
    <property type="match status" value="1"/>
</dbReference>
<evidence type="ECO:0000256" key="5">
    <source>
        <dbReference type="ARBA" id="ARBA00022927"/>
    </source>
</evidence>
<dbReference type="GO" id="GO:0032446">
    <property type="term" value="P:protein modification by small protein conjugation"/>
    <property type="evidence" value="ECO:0007669"/>
    <property type="project" value="TreeGrafter"/>
</dbReference>
<gene>
    <name evidence="8" type="ORF">EKO27_g3203</name>
</gene>
<dbReference type="GO" id="GO:0061651">
    <property type="term" value="F:Atg12 conjugating enzyme activity"/>
    <property type="evidence" value="ECO:0007669"/>
    <property type="project" value="TreeGrafter"/>
</dbReference>
<dbReference type="Pfam" id="PF03987">
    <property type="entry name" value="Autophagy_act_C"/>
    <property type="match status" value="1"/>
</dbReference>
<keyword evidence="5" id="KW-0813">Transport</keyword>
<keyword evidence="4" id="KW-0833">Ubl conjugation pathway</keyword>
<evidence type="ECO:0000256" key="4">
    <source>
        <dbReference type="ARBA" id="ARBA00022786"/>
    </source>
</evidence>
<dbReference type="AlphaFoldDB" id="A0A439DBW1"/>
<evidence type="ECO:0000256" key="3">
    <source>
        <dbReference type="ARBA" id="ARBA00022679"/>
    </source>
</evidence>
<organism evidence="8 9">
    <name type="scientific">Xylaria grammica</name>
    <dbReference type="NCBI Taxonomy" id="363999"/>
    <lineage>
        <taxon>Eukaryota</taxon>
        <taxon>Fungi</taxon>
        <taxon>Dikarya</taxon>
        <taxon>Ascomycota</taxon>
        <taxon>Pezizomycotina</taxon>
        <taxon>Sordariomycetes</taxon>
        <taxon>Xylariomycetidae</taxon>
        <taxon>Xylariales</taxon>
        <taxon>Xylariaceae</taxon>
        <taxon>Xylaria</taxon>
    </lineage>
</organism>
<dbReference type="InterPro" id="IPR007135">
    <property type="entry name" value="Atg3/Atg10"/>
</dbReference>
<dbReference type="STRING" id="363999.A0A439DBW1"/>
<accession>A0A439DBW1</accession>
<keyword evidence="6" id="KW-0072">Autophagy</keyword>
<keyword evidence="3" id="KW-0808">Transferase</keyword>
<comment type="caution">
    <text evidence="8">The sequence shown here is derived from an EMBL/GenBank/DDBJ whole genome shotgun (WGS) entry which is preliminary data.</text>
</comment>
<evidence type="ECO:0000256" key="6">
    <source>
        <dbReference type="ARBA" id="ARBA00023006"/>
    </source>
</evidence>
<dbReference type="GO" id="GO:0000422">
    <property type="term" value="P:autophagy of mitochondrion"/>
    <property type="evidence" value="ECO:0007669"/>
    <property type="project" value="TreeGrafter"/>
</dbReference>
<dbReference type="EMBL" id="RYZI01000066">
    <property type="protein sequence ID" value="RWA11899.1"/>
    <property type="molecule type" value="Genomic_DNA"/>
</dbReference>
<comment type="similarity">
    <text evidence="1">Belongs to the ATG10 family.</text>
</comment>
<dbReference type="PANTHER" id="PTHR14957:SF1">
    <property type="entry name" value="UBIQUITIN-LIKE-CONJUGATING ENZYME ATG10"/>
    <property type="match status" value="1"/>
</dbReference>
<proteinExistence type="inferred from homology"/>
<evidence type="ECO:0000256" key="2">
    <source>
        <dbReference type="ARBA" id="ARBA00021099"/>
    </source>
</evidence>
<reference evidence="8 9" key="1">
    <citation type="submission" date="2018-12" db="EMBL/GenBank/DDBJ databases">
        <title>Draft genome sequence of Xylaria grammica IHI A82.</title>
        <authorList>
            <person name="Buettner E."/>
            <person name="Kellner H."/>
        </authorList>
    </citation>
    <scope>NUCLEOTIDE SEQUENCE [LARGE SCALE GENOMIC DNA]</scope>
    <source>
        <strain evidence="8 9">IHI A82</strain>
    </source>
</reference>
<dbReference type="Proteomes" id="UP000286045">
    <property type="component" value="Unassembled WGS sequence"/>
</dbReference>